<sequence>MTMETMNAMRRTEEQKRSGSGQQTMERLSIAEVIVVEGKNDTARLKRFFDCDTVETDGGRLRPETLDLIRQAAKTRGVIVFTDPDGPGERLRRKIMEALPEAGQAFVPKEKARTTKKVGIEHASREDLESALSACVTFTHRQTDTLSWSEYLDLGLNGNRKKREAVCRLLHMGPCNAKTCFRRMNLLGITKEEAERLVQDAGSDCDGPAD</sequence>
<dbReference type="GO" id="GO:0019843">
    <property type="term" value="F:rRNA binding"/>
    <property type="evidence" value="ECO:0007669"/>
    <property type="project" value="UniProtKB-KW"/>
</dbReference>
<keyword evidence="3 11" id="KW-0698">rRNA processing</keyword>
<evidence type="ECO:0000313" key="16">
    <source>
        <dbReference type="Proteomes" id="UP000069771"/>
    </source>
</evidence>
<dbReference type="NCBIfam" id="TIGR00334">
    <property type="entry name" value="5S_RNA_mat_M5"/>
    <property type="match status" value="1"/>
</dbReference>
<evidence type="ECO:0000313" key="15">
    <source>
        <dbReference type="EMBL" id="AMK55854.1"/>
    </source>
</evidence>
<dbReference type="SMART" id="SM00493">
    <property type="entry name" value="TOPRIM"/>
    <property type="match status" value="1"/>
</dbReference>
<keyword evidence="7 11" id="KW-0255">Endonuclease</keyword>
<evidence type="ECO:0000256" key="4">
    <source>
        <dbReference type="ARBA" id="ARBA00022722"/>
    </source>
</evidence>
<proteinExistence type="inferred from homology"/>
<accession>A0A140DYX7</accession>
<name>A0A140DYX7_9FIRM</name>
<evidence type="ECO:0000256" key="10">
    <source>
        <dbReference type="ARBA" id="ARBA00022884"/>
    </source>
</evidence>
<dbReference type="STRING" id="1702221.AALO17_27200"/>
<dbReference type="Gene3D" id="3.40.1360.10">
    <property type="match status" value="1"/>
</dbReference>
<dbReference type="GeneID" id="78479188"/>
<keyword evidence="9" id="KW-0460">Magnesium</keyword>
<evidence type="ECO:0000256" key="8">
    <source>
        <dbReference type="ARBA" id="ARBA00022801"/>
    </source>
</evidence>
<comment type="function">
    <text evidence="11">Required for correct processing of both the 5' and 3' ends of 5S rRNA precursor. Cleaves both sides of a double-stranded region yielding mature 5S rRNA in one step.</text>
</comment>
<dbReference type="Proteomes" id="UP000069771">
    <property type="component" value="Chromosome"/>
</dbReference>
<protein>
    <recommendedName>
        <fullName evidence="11 12">Ribonuclease M5</fullName>
        <ecNumber evidence="11 12">3.1.26.8</ecNumber>
    </recommendedName>
    <alternativeName>
        <fullName evidence="11">RNase M5</fullName>
    </alternativeName>
    <alternativeName>
        <fullName evidence="11">Ribosomal RNA terminal maturase M5</fullName>
    </alternativeName>
</protein>
<dbReference type="CDD" id="cd01027">
    <property type="entry name" value="TOPRIM_RNase_M5_like"/>
    <property type="match status" value="1"/>
</dbReference>
<feature type="domain" description="Toprim" evidence="14">
    <location>
        <begin position="31"/>
        <end position="114"/>
    </location>
</feature>
<dbReference type="PANTHER" id="PTHR39156">
    <property type="entry name" value="RIBONUCLEASE M5"/>
    <property type="match status" value="1"/>
</dbReference>
<dbReference type="PATRIC" id="fig|1702221.3.peg.2649"/>
<keyword evidence="4 11" id="KW-0540">Nuclease</keyword>
<dbReference type="PANTHER" id="PTHR39156:SF2">
    <property type="entry name" value="DNA PRIMASE (BACTERIAL TYPE) AND SMALL PRIMASE-LIKE PROTEINS"/>
    <property type="match status" value="1"/>
</dbReference>
<dbReference type="Pfam" id="PF01751">
    <property type="entry name" value="Toprim"/>
    <property type="match status" value="1"/>
</dbReference>
<evidence type="ECO:0000256" key="5">
    <source>
        <dbReference type="ARBA" id="ARBA00022723"/>
    </source>
</evidence>
<keyword evidence="6 11" id="KW-0699">rRNA-binding</keyword>
<dbReference type="GO" id="GO:0006364">
    <property type="term" value="P:rRNA processing"/>
    <property type="evidence" value="ECO:0007669"/>
    <property type="project" value="UniProtKB-UniRule"/>
</dbReference>
<dbReference type="RefSeq" id="WP_236940485.1">
    <property type="nucleotide sequence ID" value="NZ_CAOPCJ010000015.1"/>
</dbReference>
<dbReference type="HAMAP" id="MF_01469">
    <property type="entry name" value="RNase_M5"/>
    <property type="match status" value="1"/>
</dbReference>
<evidence type="ECO:0000256" key="6">
    <source>
        <dbReference type="ARBA" id="ARBA00022730"/>
    </source>
</evidence>
<comment type="similarity">
    <text evidence="11">Belongs to the ribonuclease M5 family.</text>
</comment>
<evidence type="ECO:0000256" key="1">
    <source>
        <dbReference type="ARBA" id="ARBA00022490"/>
    </source>
</evidence>
<dbReference type="InterPro" id="IPR025156">
    <property type="entry name" value="RNase_M5_C"/>
</dbReference>
<dbReference type="EMBL" id="CP011391">
    <property type="protein sequence ID" value="AMK55854.1"/>
    <property type="molecule type" value="Genomic_DNA"/>
</dbReference>
<evidence type="ECO:0000256" key="13">
    <source>
        <dbReference type="SAM" id="MobiDB-lite"/>
    </source>
</evidence>
<dbReference type="InterPro" id="IPR004466">
    <property type="entry name" value="RNase_M5"/>
</dbReference>
<dbReference type="SUPFAM" id="SSF110455">
    <property type="entry name" value="Toprim domain"/>
    <property type="match status" value="1"/>
</dbReference>
<dbReference type="InterPro" id="IPR034141">
    <property type="entry name" value="TOPRIM_RNase_M5-like"/>
</dbReference>
<feature type="region of interest" description="Disordered" evidence="13">
    <location>
        <begin position="1"/>
        <end position="25"/>
    </location>
</feature>
<dbReference type="PROSITE" id="PS50880">
    <property type="entry name" value="TOPRIM"/>
    <property type="match status" value="1"/>
</dbReference>
<comment type="subcellular location">
    <subcellularLocation>
        <location evidence="11">Cytoplasm</location>
    </subcellularLocation>
</comment>
<keyword evidence="1 11" id="KW-0963">Cytoplasm</keyword>
<dbReference type="KEGG" id="fro:AALO17_27200"/>
<gene>
    <name evidence="11" type="primary">rnmV</name>
    <name evidence="15" type="ORF">AALO17_27200</name>
</gene>
<dbReference type="InterPro" id="IPR006171">
    <property type="entry name" value="TOPRIM_dom"/>
</dbReference>
<keyword evidence="16" id="KW-1185">Reference proteome</keyword>
<organism evidence="15 16">
    <name type="scientific">Faecalibaculum rodentium</name>
    <dbReference type="NCBI Taxonomy" id="1702221"/>
    <lineage>
        <taxon>Bacteria</taxon>
        <taxon>Bacillati</taxon>
        <taxon>Bacillota</taxon>
        <taxon>Erysipelotrichia</taxon>
        <taxon>Erysipelotrichales</taxon>
        <taxon>Erysipelotrichaceae</taxon>
        <taxon>Faecalibaculum</taxon>
    </lineage>
</organism>
<evidence type="ECO:0000256" key="3">
    <source>
        <dbReference type="ARBA" id="ARBA00022552"/>
    </source>
</evidence>
<keyword evidence="5" id="KW-0479">Metal-binding</keyword>
<comment type="catalytic activity">
    <reaction evidence="11">
        <text>Endonucleolytic cleavage of RNA, removing 21 and 42 nucleotides, respectively, from the 5'- and 3'-termini of a 5S-rRNA precursor.</text>
        <dbReference type="EC" id="3.1.26.8"/>
    </reaction>
</comment>
<evidence type="ECO:0000256" key="7">
    <source>
        <dbReference type="ARBA" id="ARBA00022759"/>
    </source>
</evidence>
<evidence type="ECO:0000256" key="9">
    <source>
        <dbReference type="ARBA" id="ARBA00022842"/>
    </source>
</evidence>
<dbReference type="GO" id="GO:0005737">
    <property type="term" value="C:cytoplasm"/>
    <property type="evidence" value="ECO:0007669"/>
    <property type="project" value="UniProtKB-SubCell"/>
</dbReference>
<dbReference type="Pfam" id="PF13331">
    <property type="entry name" value="DUF4093"/>
    <property type="match status" value="1"/>
</dbReference>
<evidence type="ECO:0000256" key="11">
    <source>
        <dbReference type="HAMAP-Rule" id="MF_01469"/>
    </source>
</evidence>
<dbReference type="GO" id="GO:0046872">
    <property type="term" value="F:metal ion binding"/>
    <property type="evidence" value="ECO:0007669"/>
    <property type="project" value="UniProtKB-KW"/>
</dbReference>
<dbReference type="AlphaFoldDB" id="A0A140DYX7"/>
<keyword evidence="10 11" id="KW-0694">RNA-binding</keyword>
<keyword evidence="8 11" id="KW-0378">Hydrolase</keyword>
<evidence type="ECO:0000256" key="2">
    <source>
        <dbReference type="ARBA" id="ARBA00022517"/>
    </source>
</evidence>
<evidence type="ECO:0000259" key="14">
    <source>
        <dbReference type="PROSITE" id="PS50880"/>
    </source>
</evidence>
<evidence type="ECO:0000256" key="12">
    <source>
        <dbReference type="NCBIfam" id="TIGR00334"/>
    </source>
</evidence>
<keyword evidence="2 11" id="KW-0690">Ribosome biogenesis</keyword>
<reference evidence="15 16" key="1">
    <citation type="journal article" date="2016" name="Gut Pathog.">
        <title>Whole genome sequencing of "Faecalibaculum rodentium" ALO17, isolated from C57BL/6J laboratory mouse feces.</title>
        <authorList>
            <person name="Lim S."/>
            <person name="Chang D.H."/>
            <person name="Ahn S."/>
            <person name="Kim B.C."/>
        </authorList>
    </citation>
    <scope>NUCLEOTIDE SEQUENCE [LARGE SCALE GENOMIC DNA]</scope>
    <source>
        <strain evidence="15 16">Alo17</strain>
    </source>
</reference>
<dbReference type="EC" id="3.1.26.8" evidence="11 12"/>
<dbReference type="GO" id="GO:0043822">
    <property type="term" value="F:ribonuclease M5 activity"/>
    <property type="evidence" value="ECO:0007669"/>
    <property type="project" value="UniProtKB-UniRule"/>
</dbReference>